<evidence type="ECO:0000313" key="2">
    <source>
        <dbReference type="Proteomes" id="UP000177960"/>
    </source>
</evidence>
<protein>
    <submittedName>
        <fullName evidence="1">Uncharacterized protein</fullName>
    </submittedName>
</protein>
<sequence>MLGFNAIKQWFLGLFSRYDRYLIVELLNHYVQVTVLKVSAEKKEIRVVKNFLQPLPEFTPLNSLRAVRLLLKKVRRLDSYKIILSLDSSLATTMYASVPLIRQHPKEAIDEADLDNLISQAIWKFFDRYRLKVANKMNVDDIDVLLSDVRIRSVRLDGHKIVNPIGFKAKSVEIYFSQTFIIRELMKMLQETMPKENIALITESGTAISHILWRALGKDRFFVANLFPDQTSLFSASNGRMSHHDNFSWGEQSLTRSLFNHLKVDQATAKSLVDAYATENGSQNFLRRFENILIKELQIFANGLNSLIEEPSEIYVNSFFNMPSLIFSDRFNSRLHKSSKLLPLSTNLITEKFGYSVQFKKSTQVKNIFSVLCAFLEINFLPQNDKMSHLANRRVRWLIT</sequence>
<dbReference type="Proteomes" id="UP000177960">
    <property type="component" value="Unassembled WGS sequence"/>
</dbReference>
<comment type="caution">
    <text evidence="1">The sequence shown here is derived from an EMBL/GenBank/DDBJ whole genome shotgun (WGS) entry which is preliminary data.</text>
</comment>
<dbReference type="STRING" id="1798404.A3B92_00255"/>
<name>A0A1G1ZJ04_9BACT</name>
<proteinExistence type="predicted"/>
<reference evidence="1 2" key="1">
    <citation type="journal article" date="2016" name="Nat. Commun.">
        <title>Thousands of microbial genomes shed light on interconnected biogeochemical processes in an aquifer system.</title>
        <authorList>
            <person name="Anantharaman K."/>
            <person name="Brown C.T."/>
            <person name="Hug L.A."/>
            <person name="Sharon I."/>
            <person name="Castelle C.J."/>
            <person name="Probst A.J."/>
            <person name="Thomas B.C."/>
            <person name="Singh A."/>
            <person name="Wilkins M.J."/>
            <person name="Karaoz U."/>
            <person name="Brodie E.L."/>
            <person name="Williams K.H."/>
            <person name="Hubbard S.S."/>
            <person name="Banfield J.F."/>
        </authorList>
    </citation>
    <scope>NUCLEOTIDE SEQUENCE [LARGE SCALE GENOMIC DNA]</scope>
</reference>
<organism evidence="1 2">
    <name type="scientific">Candidatus Harrisonbacteria bacterium RIFCSPHIGHO2_02_FULL_42_16</name>
    <dbReference type="NCBI Taxonomy" id="1798404"/>
    <lineage>
        <taxon>Bacteria</taxon>
        <taxon>Candidatus Harrisoniibacteriota</taxon>
    </lineage>
</organism>
<accession>A0A1G1ZJ04</accession>
<evidence type="ECO:0000313" key="1">
    <source>
        <dbReference type="EMBL" id="OGY64554.1"/>
    </source>
</evidence>
<dbReference type="AlphaFoldDB" id="A0A1G1ZJ04"/>
<dbReference type="EMBL" id="MHJG01000002">
    <property type="protein sequence ID" value="OGY64554.1"/>
    <property type="molecule type" value="Genomic_DNA"/>
</dbReference>
<gene>
    <name evidence="1" type="ORF">A3B92_00255</name>
</gene>